<accession>A0ABT2J2X0</accession>
<dbReference type="Gene3D" id="1.25.10.10">
    <property type="entry name" value="Leucine-rich Repeat Variant"/>
    <property type="match status" value="1"/>
</dbReference>
<protein>
    <recommendedName>
        <fullName evidence="3">HEAT repeat domain-containing protein</fullName>
    </recommendedName>
</protein>
<dbReference type="RefSeq" id="WP_260189556.1">
    <property type="nucleotide sequence ID" value="NZ_JAFFZE010000004.1"/>
</dbReference>
<dbReference type="EMBL" id="JAFFZE010000004">
    <property type="protein sequence ID" value="MCT2582208.1"/>
    <property type="molecule type" value="Genomic_DNA"/>
</dbReference>
<sequence length="243" mass="26487">MPSSGKGAAGLERGDELVRFLTGFTDRRAEAVGEAAYELLRQAFRGYPLERLVPLLRSEYDPVVESGSWILSELAIQAAPLLAEVAILLEHPSRTVRWNAVDTVHSAAGTEDGPVIAKAIARVADQWGPLRTRVMDFLAWSAREQVDAAVPHLTGEVRELTGWLAAAMRGGTTAEDVVPRLDSGDPVVRSFAAAVAVVFFDDDRRPLDHAAASADEDVRRFAARELATPPGRRARRRATVWRA</sequence>
<evidence type="ECO:0000313" key="1">
    <source>
        <dbReference type="EMBL" id="MCT2582208.1"/>
    </source>
</evidence>
<dbReference type="SUPFAM" id="SSF48371">
    <property type="entry name" value="ARM repeat"/>
    <property type="match status" value="1"/>
</dbReference>
<dbReference type="InterPro" id="IPR011989">
    <property type="entry name" value="ARM-like"/>
</dbReference>
<name>A0ABT2J2X0_9PSEU</name>
<comment type="caution">
    <text evidence="1">The sequence shown here is derived from an EMBL/GenBank/DDBJ whole genome shotgun (WGS) entry which is preliminary data.</text>
</comment>
<evidence type="ECO:0008006" key="3">
    <source>
        <dbReference type="Google" id="ProtNLM"/>
    </source>
</evidence>
<evidence type="ECO:0000313" key="2">
    <source>
        <dbReference type="Proteomes" id="UP001156441"/>
    </source>
</evidence>
<keyword evidence="2" id="KW-1185">Reference proteome</keyword>
<reference evidence="1 2" key="1">
    <citation type="submission" date="2021-02" db="EMBL/GenBank/DDBJ databases">
        <title>Actinophytocola xerophila sp. nov., isolated from soil of cotton cropping field.</title>
        <authorList>
            <person name="Huang R."/>
            <person name="Chen X."/>
            <person name="Ge X."/>
            <person name="Liu W."/>
        </authorList>
    </citation>
    <scope>NUCLEOTIDE SEQUENCE [LARGE SCALE GENOMIC DNA]</scope>
    <source>
        <strain evidence="1 2">S1-96</strain>
    </source>
</reference>
<organism evidence="1 2">
    <name type="scientific">Actinophytocola gossypii</name>
    <dbReference type="NCBI Taxonomy" id="2812003"/>
    <lineage>
        <taxon>Bacteria</taxon>
        <taxon>Bacillati</taxon>
        <taxon>Actinomycetota</taxon>
        <taxon>Actinomycetes</taxon>
        <taxon>Pseudonocardiales</taxon>
        <taxon>Pseudonocardiaceae</taxon>
    </lineage>
</organism>
<dbReference type="InterPro" id="IPR016024">
    <property type="entry name" value="ARM-type_fold"/>
</dbReference>
<gene>
    <name evidence="1" type="ORF">JT362_03595</name>
</gene>
<dbReference type="Proteomes" id="UP001156441">
    <property type="component" value="Unassembled WGS sequence"/>
</dbReference>
<proteinExistence type="predicted"/>